<dbReference type="PROSITE" id="PS00211">
    <property type="entry name" value="ABC_TRANSPORTER_1"/>
    <property type="match status" value="1"/>
</dbReference>
<feature type="transmembrane region" description="Helical" evidence="9">
    <location>
        <begin position="238"/>
        <end position="257"/>
    </location>
</feature>
<organism evidence="12 13">
    <name type="scientific">Candidatus Segetimicrobium genomatis</name>
    <dbReference type="NCBI Taxonomy" id="2569760"/>
    <lineage>
        <taxon>Bacteria</taxon>
        <taxon>Bacillati</taxon>
        <taxon>Candidatus Sysuimicrobiota</taxon>
        <taxon>Candidatus Sysuimicrobiia</taxon>
        <taxon>Candidatus Sysuimicrobiales</taxon>
        <taxon>Candidatus Segetimicrobiaceae</taxon>
        <taxon>Candidatus Segetimicrobium</taxon>
    </lineage>
</organism>
<evidence type="ECO:0000256" key="9">
    <source>
        <dbReference type="SAM" id="Phobius"/>
    </source>
</evidence>
<dbReference type="AlphaFoldDB" id="A0A537LLP7"/>
<dbReference type="PROSITE" id="PS50893">
    <property type="entry name" value="ABC_TRANSPORTER_2"/>
    <property type="match status" value="1"/>
</dbReference>
<dbReference type="CDD" id="cd18541">
    <property type="entry name" value="ABC_6TM_TmrB_like"/>
    <property type="match status" value="1"/>
</dbReference>
<dbReference type="InterPro" id="IPR027417">
    <property type="entry name" value="P-loop_NTPase"/>
</dbReference>
<dbReference type="SUPFAM" id="SSF52540">
    <property type="entry name" value="P-loop containing nucleoside triphosphate hydrolases"/>
    <property type="match status" value="1"/>
</dbReference>
<evidence type="ECO:0000256" key="1">
    <source>
        <dbReference type="ARBA" id="ARBA00004651"/>
    </source>
</evidence>
<keyword evidence="6 12" id="KW-0067">ATP-binding</keyword>
<dbReference type="Gene3D" id="1.20.1560.10">
    <property type="entry name" value="ABC transporter type 1, transmembrane domain"/>
    <property type="match status" value="1"/>
</dbReference>
<dbReference type="SMART" id="SM00382">
    <property type="entry name" value="AAA"/>
    <property type="match status" value="1"/>
</dbReference>
<dbReference type="GO" id="GO:0015421">
    <property type="term" value="F:ABC-type oligopeptide transporter activity"/>
    <property type="evidence" value="ECO:0007669"/>
    <property type="project" value="TreeGrafter"/>
</dbReference>
<dbReference type="InterPro" id="IPR003593">
    <property type="entry name" value="AAA+_ATPase"/>
</dbReference>
<evidence type="ECO:0000313" key="12">
    <source>
        <dbReference type="EMBL" id="TMJ08880.1"/>
    </source>
</evidence>
<keyword evidence="8 9" id="KW-0472">Membrane</keyword>
<evidence type="ECO:0000313" key="13">
    <source>
        <dbReference type="Proteomes" id="UP000315217"/>
    </source>
</evidence>
<feature type="transmembrane region" description="Helical" evidence="9">
    <location>
        <begin position="158"/>
        <end position="178"/>
    </location>
</feature>
<dbReference type="InterPro" id="IPR017871">
    <property type="entry name" value="ABC_transporter-like_CS"/>
</dbReference>
<dbReference type="InterPro" id="IPR003439">
    <property type="entry name" value="ABC_transporter-like_ATP-bd"/>
</dbReference>
<evidence type="ECO:0000259" key="10">
    <source>
        <dbReference type="PROSITE" id="PS50893"/>
    </source>
</evidence>
<dbReference type="FunFam" id="3.40.50.300:FF:000221">
    <property type="entry name" value="Multidrug ABC transporter ATP-binding protein"/>
    <property type="match status" value="1"/>
</dbReference>
<dbReference type="Pfam" id="PF00005">
    <property type="entry name" value="ABC_tran"/>
    <property type="match status" value="1"/>
</dbReference>
<dbReference type="GO" id="GO:0005886">
    <property type="term" value="C:plasma membrane"/>
    <property type="evidence" value="ECO:0007669"/>
    <property type="project" value="UniProtKB-SubCell"/>
</dbReference>
<sequence length="584" mass="64199">MSPRLRSYLRRHARSYAIGLLLGTASAVLLMLGPHVLRLAVDAIAAGASPFFLLRYAGALIGLNLAVWILRYYMRMHILGISRVIEYEIRNDYFAHLQRMHVGFFQHTRIGDLMTRAVSDLSTVQRFIGPGIMHFTSTVVMAAIAVGFMLTIDLTLTLYMLVILPLVSLTFVVLGPLIHGQYESVQEQFSVISAHAQENFSGIRVIKAFAQEPHEAEAFAAHNREYIRRNLAVIKTEGALWPLMSFFLGLAAVVLLWQGGQAVIAGRITLGQFVQFIGYLGQLSWPMVALGWVVNLMQRGLASMKRLDEIFLQHPRIVDAPDAQTLPVPRGEIEFRGLGFSYNGVPVLSGVDLRVPAGTTLAIVGPTGSGKTTLVSLIPRLFESTTGSVLVDGLDVRRYRMTDLRRCIGMVPQDTFMFSAPLSENIAYGLEAPEPDPVRVREAAELAHLAVDVAGFPNGYDTMVGERGVTLSGGQKQRAAIARAIARDPRILILDDALSSVDTSTEEEILRELRAISGTRTTIIISHRISTVRHADQIVVLDKGRIVQRGTHDTLLGAGGLYADLYQKQLLEEELEAADLDAPV</sequence>
<evidence type="ECO:0000259" key="11">
    <source>
        <dbReference type="PROSITE" id="PS50929"/>
    </source>
</evidence>
<keyword evidence="7 9" id="KW-1133">Transmembrane helix</keyword>
<dbReference type="InterPro" id="IPR011527">
    <property type="entry name" value="ABC1_TM_dom"/>
</dbReference>
<name>A0A537LLP7_9BACT</name>
<dbReference type="EMBL" id="VBAI01000175">
    <property type="protein sequence ID" value="TMJ08880.1"/>
    <property type="molecule type" value="Genomic_DNA"/>
</dbReference>
<comment type="caution">
    <text evidence="12">The sequence shown here is derived from an EMBL/GenBank/DDBJ whole genome shotgun (WGS) entry which is preliminary data.</text>
</comment>
<dbReference type="Gene3D" id="3.40.50.300">
    <property type="entry name" value="P-loop containing nucleotide triphosphate hydrolases"/>
    <property type="match status" value="1"/>
</dbReference>
<evidence type="ECO:0000256" key="6">
    <source>
        <dbReference type="ARBA" id="ARBA00022840"/>
    </source>
</evidence>
<evidence type="ECO:0000256" key="2">
    <source>
        <dbReference type="ARBA" id="ARBA00022448"/>
    </source>
</evidence>
<evidence type="ECO:0000256" key="4">
    <source>
        <dbReference type="ARBA" id="ARBA00022692"/>
    </source>
</evidence>
<evidence type="ECO:0000256" key="3">
    <source>
        <dbReference type="ARBA" id="ARBA00022475"/>
    </source>
</evidence>
<dbReference type="InterPro" id="IPR036640">
    <property type="entry name" value="ABC1_TM_sf"/>
</dbReference>
<evidence type="ECO:0000256" key="5">
    <source>
        <dbReference type="ARBA" id="ARBA00022741"/>
    </source>
</evidence>
<feature type="domain" description="ABC transporter" evidence="10">
    <location>
        <begin position="333"/>
        <end position="568"/>
    </location>
</feature>
<feature type="transmembrane region" description="Helical" evidence="9">
    <location>
        <begin position="53"/>
        <end position="73"/>
    </location>
</feature>
<accession>A0A537LLP7</accession>
<comment type="subcellular location">
    <subcellularLocation>
        <location evidence="1">Cell membrane</location>
        <topology evidence="1">Multi-pass membrane protein</topology>
    </subcellularLocation>
</comment>
<dbReference type="GO" id="GO:0005524">
    <property type="term" value="F:ATP binding"/>
    <property type="evidence" value="ECO:0007669"/>
    <property type="project" value="UniProtKB-KW"/>
</dbReference>
<dbReference type="GO" id="GO:0016887">
    <property type="term" value="F:ATP hydrolysis activity"/>
    <property type="evidence" value="ECO:0007669"/>
    <property type="project" value="InterPro"/>
</dbReference>
<feature type="transmembrane region" description="Helical" evidence="9">
    <location>
        <begin position="132"/>
        <end position="152"/>
    </location>
</feature>
<dbReference type="PROSITE" id="PS50929">
    <property type="entry name" value="ABC_TM1F"/>
    <property type="match status" value="1"/>
</dbReference>
<feature type="domain" description="ABC transmembrane type-1" evidence="11">
    <location>
        <begin position="17"/>
        <end position="299"/>
    </location>
</feature>
<keyword evidence="4 9" id="KW-0812">Transmembrane</keyword>
<gene>
    <name evidence="12" type="ORF">E6G98_11085</name>
</gene>
<proteinExistence type="predicted"/>
<keyword evidence="3" id="KW-1003">Cell membrane</keyword>
<dbReference type="SUPFAM" id="SSF90123">
    <property type="entry name" value="ABC transporter transmembrane region"/>
    <property type="match status" value="1"/>
</dbReference>
<reference evidence="12 13" key="1">
    <citation type="journal article" date="2019" name="Nat. Microbiol.">
        <title>Mediterranean grassland soil C-N compound turnover is dependent on rainfall and depth, and is mediated by genomically divergent microorganisms.</title>
        <authorList>
            <person name="Diamond S."/>
            <person name="Andeer P.F."/>
            <person name="Li Z."/>
            <person name="Crits-Christoph A."/>
            <person name="Burstein D."/>
            <person name="Anantharaman K."/>
            <person name="Lane K.R."/>
            <person name="Thomas B.C."/>
            <person name="Pan C."/>
            <person name="Northen T.R."/>
            <person name="Banfield J.F."/>
        </authorList>
    </citation>
    <scope>NUCLEOTIDE SEQUENCE [LARGE SCALE GENOMIC DNA]</scope>
    <source>
        <strain evidence="12">NP_1</strain>
    </source>
</reference>
<feature type="transmembrane region" description="Helical" evidence="9">
    <location>
        <begin position="12"/>
        <end position="33"/>
    </location>
</feature>
<feature type="transmembrane region" description="Helical" evidence="9">
    <location>
        <begin position="277"/>
        <end position="297"/>
    </location>
</feature>
<dbReference type="InterPro" id="IPR039421">
    <property type="entry name" value="Type_1_exporter"/>
</dbReference>
<dbReference type="Pfam" id="PF00664">
    <property type="entry name" value="ABC_membrane"/>
    <property type="match status" value="1"/>
</dbReference>
<keyword evidence="2" id="KW-0813">Transport</keyword>
<evidence type="ECO:0000256" key="8">
    <source>
        <dbReference type="ARBA" id="ARBA00023136"/>
    </source>
</evidence>
<evidence type="ECO:0000256" key="7">
    <source>
        <dbReference type="ARBA" id="ARBA00022989"/>
    </source>
</evidence>
<keyword evidence="5" id="KW-0547">Nucleotide-binding</keyword>
<dbReference type="Proteomes" id="UP000315217">
    <property type="component" value="Unassembled WGS sequence"/>
</dbReference>
<dbReference type="PANTHER" id="PTHR43394:SF1">
    <property type="entry name" value="ATP-BINDING CASSETTE SUB-FAMILY B MEMBER 10, MITOCHONDRIAL"/>
    <property type="match status" value="1"/>
</dbReference>
<dbReference type="PANTHER" id="PTHR43394">
    <property type="entry name" value="ATP-DEPENDENT PERMEASE MDL1, MITOCHONDRIAL"/>
    <property type="match status" value="1"/>
</dbReference>
<protein>
    <submittedName>
        <fullName evidence="12">ABC transporter ATP-binding protein</fullName>
    </submittedName>
</protein>